<reference evidence="2 3" key="1">
    <citation type="submission" date="2019-06" db="EMBL/GenBank/DDBJ databases">
        <title>Whole genome shotgun sequence of Streptomyces gardneri NBRC 12865.</title>
        <authorList>
            <person name="Hosoyama A."/>
            <person name="Uohara A."/>
            <person name="Ohji S."/>
            <person name="Ichikawa N."/>
        </authorList>
    </citation>
    <scope>NUCLEOTIDE SEQUENCE [LARGE SCALE GENOMIC DNA]</scope>
    <source>
        <strain evidence="2 3">NBRC 12865</strain>
    </source>
</reference>
<keyword evidence="3" id="KW-1185">Reference proteome</keyword>
<dbReference type="Proteomes" id="UP000315226">
    <property type="component" value="Unassembled WGS sequence"/>
</dbReference>
<feature type="region of interest" description="Disordered" evidence="1">
    <location>
        <begin position="27"/>
        <end position="57"/>
    </location>
</feature>
<comment type="caution">
    <text evidence="2">The sequence shown here is derived from an EMBL/GenBank/DDBJ whole genome shotgun (WGS) entry which is preliminary data.</text>
</comment>
<dbReference type="AlphaFoldDB" id="A0A4Y3RK68"/>
<organism evidence="2 3">
    <name type="scientific">Streptomyces gardneri</name>
    <dbReference type="NCBI Taxonomy" id="66892"/>
    <lineage>
        <taxon>Bacteria</taxon>
        <taxon>Bacillati</taxon>
        <taxon>Actinomycetota</taxon>
        <taxon>Actinomycetes</taxon>
        <taxon>Kitasatosporales</taxon>
        <taxon>Streptomycetaceae</taxon>
        <taxon>Streptomyces</taxon>
    </lineage>
</organism>
<gene>
    <name evidence="2" type="ORF">SGA01_29430</name>
</gene>
<evidence type="ECO:0000313" key="2">
    <source>
        <dbReference type="EMBL" id="GEB57338.1"/>
    </source>
</evidence>
<sequence length="182" mass="19306">MAPAAGASAWTGTETCHTCRVQEVCNGSGPVRQPEVSPALGPPLKNGEEGRVTEGHPCRVQDKTGVAAIGRGGQQRPQRADAVVVDLSGEVDDQRSNCQDLWISEAPKKWALPSDETQAGAGRAPSGCAYVRALPTFVEGHAGPPARELHASKVTFLQVNELRRLFGTLRLVATRRHGMPAP</sequence>
<feature type="compositionally biased region" description="Basic and acidic residues" evidence="1">
    <location>
        <begin position="46"/>
        <end position="57"/>
    </location>
</feature>
<evidence type="ECO:0000256" key="1">
    <source>
        <dbReference type="SAM" id="MobiDB-lite"/>
    </source>
</evidence>
<evidence type="ECO:0000313" key="3">
    <source>
        <dbReference type="Proteomes" id="UP000315226"/>
    </source>
</evidence>
<name>A0A4Y3RK68_9ACTN</name>
<proteinExistence type="predicted"/>
<protein>
    <submittedName>
        <fullName evidence="2">Uncharacterized protein</fullName>
    </submittedName>
</protein>
<dbReference type="EMBL" id="BJMN01000017">
    <property type="protein sequence ID" value="GEB57338.1"/>
    <property type="molecule type" value="Genomic_DNA"/>
</dbReference>
<accession>A0A4Y3RK68</accession>